<dbReference type="SUPFAM" id="SSF161098">
    <property type="entry name" value="MetI-like"/>
    <property type="match status" value="1"/>
</dbReference>
<keyword evidence="3" id="KW-1003">Cell membrane</keyword>
<dbReference type="Gene3D" id="1.10.3720.10">
    <property type="entry name" value="MetI-like"/>
    <property type="match status" value="1"/>
</dbReference>
<feature type="domain" description="ABC transmembrane type-1" evidence="8">
    <location>
        <begin position="95"/>
        <end position="306"/>
    </location>
</feature>
<sequence length="320" mass="35443">MRQYITRRLLEMIPVIIGISFLLFIIFAMAPGDAVDGIADPKMSEEKRMELRVQYGLVGNPVERYVNWVKKAAQFDFGDSIRQKMPVSKVIGTFVWNSFYVSVASFILSTLIAIPIGVVSATKQYSGFDKFFTVFALLGISIPSFFFGMVLIKIFSLNLGWFPVSGMTSIGAKYTGGKAVLDVIHHMILPTLVLALGSLAGLMRYTRTAMLEVIRQDYIRTARSKGLKEKVVVYRHALRNALIPIVTILGMSLPGLFGGAILTEQVFGWPGIGKIAIESINGRDYTFLMGFEVLLALLTLLGNLIADVSYALVDPRIRLK</sequence>
<feature type="transmembrane region" description="Helical" evidence="7">
    <location>
        <begin position="293"/>
        <end position="313"/>
    </location>
</feature>
<evidence type="ECO:0000256" key="4">
    <source>
        <dbReference type="ARBA" id="ARBA00022692"/>
    </source>
</evidence>
<dbReference type="RefSeq" id="WP_090043187.1">
    <property type="nucleotide sequence ID" value="NZ_FOKI01000062.1"/>
</dbReference>
<dbReference type="PROSITE" id="PS50928">
    <property type="entry name" value="ABC_TM1"/>
    <property type="match status" value="1"/>
</dbReference>
<proteinExistence type="inferred from homology"/>
<name>A0A1I1B4G1_9CLOT</name>
<dbReference type="STRING" id="84698.SAMN04488528_106211"/>
<dbReference type="Pfam" id="PF00528">
    <property type="entry name" value="BPD_transp_1"/>
    <property type="match status" value="1"/>
</dbReference>
<reference evidence="9 10" key="1">
    <citation type="submission" date="2016-10" db="EMBL/GenBank/DDBJ databases">
        <authorList>
            <person name="de Groot N.N."/>
        </authorList>
    </citation>
    <scope>NUCLEOTIDE SEQUENCE [LARGE SCALE GENOMIC DNA]</scope>
    <source>
        <strain evidence="9 10">DSM 12271</strain>
    </source>
</reference>
<evidence type="ECO:0000259" key="8">
    <source>
        <dbReference type="PROSITE" id="PS50928"/>
    </source>
</evidence>
<comment type="similarity">
    <text evidence="7">Belongs to the binding-protein-dependent transport system permease family.</text>
</comment>
<evidence type="ECO:0000256" key="6">
    <source>
        <dbReference type="ARBA" id="ARBA00023136"/>
    </source>
</evidence>
<comment type="subcellular location">
    <subcellularLocation>
        <location evidence="1 7">Cell membrane</location>
        <topology evidence="1 7">Multi-pass membrane protein</topology>
    </subcellularLocation>
</comment>
<gene>
    <name evidence="9" type="ORF">SAMN04488528_106211</name>
</gene>
<keyword evidence="2 7" id="KW-0813">Transport</keyword>
<dbReference type="AlphaFoldDB" id="A0A1I1B4G1"/>
<feature type="transmembrane region" description="Helical" evidence="7">
    <location>
        <begin position="12"/>
        <end position="30"/>
    </location>
</feature>
<dbReference type="EMBL" id="FOKI01000062">
    <property type="protein sequence ID" value="SFB44957.1"/>
    <property type="molecule type" value="Genomic_DNA"/>
</dbReference>
<protein>
    <submittedName>
        <fullName evidence="9">Peptide/nickel transport system permease protein</fullName>
    </submittedName>
</protein>
<dbReference type="PANTHER" id="PTHR30465">
    <property type="entry name" value="INNER MEMBRANE ABC TRANSPORTER"/>
    <property type="match status" value="1"/>
</dbReference>
<evidence type="ECO:0000256" key="5">
    <source>
        <dbReference type="ARBA" id="ARBA00022989"/>
    </source>
</evidence>
<evidence type="ECO:0000256" key="1">
    <source>
        <dbReference type="ARBA" id="ARBA00004651"/>
    </source>
</evidence>
<feature type="transmembrane region" description="Helical" evidence="7">
    <location>
        <begin position="131"/>
        <end position="155"/>
    </location>
</feature>
<feature type="transmembrane region" description="Helical" evidence="7">
    <location>
        <begin position="99"/>
        <end position="119"/>
    </location>
</feature>
<organism evidence="9 10">
    <name type="scientific">Clostridium frigidicarnis</name>
    <dbReference type="NCBI Taxonomy" id="84698"/>
    <lineage>
        <taxon>Bacteria</taxon>
        <taxon>Bacillati</taxon>
        <taxon>Bacillota</taxon>
        <taxon>Clostridia</taxon>
        <taxon>Eubacteriales</taxon>
        <taxon>Clostridiaceae</taxon>
        <taxon>Clostridium</taxon>
    </lineage>
</organism>
<accession>A0A1I1B4G1</accession>
<dbReference type="InterPro" id="IPR000515">
    <property type="entry name" value="MetI-like"/>
</dbReference>
<dbReference type="CDD" id="cd06261">
    <property type="entry name" value="TM_PBP2"/>
    <property type="match status" value="1"/>
</dbReference>
<dbReference type="InterPro" id="IPR035906">
    <property type="entry name" value="MetI-like_sf"/>
</dbReference>
<feature type="transmembrane region" description="Helical" evidence="7">
    <location>
        <begin position="183"/>
        <end position="205"/>
    </location>
</feature>
<keyword evidence="6 7" id="KW-0472">Membrane</keyword>
<dbReference type="PANTHER" id="PTHR30465:SF0">
    <property type="entry name" value="OLIGOPEPTIDE TRANSPORT SYSTEM PERMEASE PROTEIN APPB"/>
    <property type="match status" value="1"/>
</dbReference>
<keyword evidence="10" id="KW-1185">Reference proteome</keyword>
<evidence type="ECO:0000313" key="9">
    <source>
        <dbReference type="EMBL" id="SFB44957.1"/>
    </source>
</evidence>
<dbReference type="OrthoDB" id="9773221at2"/>
<dbReference type="Proteomes" id="UP000198619">
    <property type="component" value="Unassembled WGS sequence"/>
</dbReference>
<evidence type="ECO:0000256" key="2">
    <source>
        <dbReference type="ARBA" id="ARBA00022448"/>
    </source>
</evidence>
<keyword evidence="5 7" id="KW-1133">Transmembrane helix</keyword>
<dbReference type="GO" id="GO:0005886">
    <property type="term" value="C:plasma membrane"/>
    <property type="evidence" value="ECO:0007669"/>
    <property type="project" value="UniProtKB-SubCell"/>
</dbReference>
<evidence type="ECO:0000256" key="7">
    <source>
        <dbReference type="RuleBase" id="RU363032"/>
    </source>
</evidence>
<dbReference type="GO" id="GO:0055085">
    <property type="term" value="P:transmembrane transport"/>
    <property type="evidence" value="ECO:0007669"/>
    <property type="project" value="InterPro"/>
</dbReference>
<evidence type="ECO:0000256" key="3">
    <source>
        <dbReference type="ARBA" id="ARBA00022475"/>
    </source>
</evidence>
<keyword evidence="4 7" id="KW-0812">Transmembrane</keyword>
<evidence type="ECO:0000313" key="10">
    <source>
        <dbReference type="Proteomes" id="UP000198619"/>
    </source>
</evidence>
<feature type="transmembrane region" description="Helical" evidence="7">
    <location>
        <begin position="241"/>
        <end position="262"/>
    </location>
</feature>